<evidence type="ECO:0000313" key="3">
    <source>
        <dbReference type="Proteomes" id="UP000054481"/>
    </source>
</evidence>
<keyword evidence="3" id="KW-1185">Reference proteome</keyword>
<dbReference type="AlphaFoldDB" id="A0A0F8A4U1"/>
<dbReference type="EMBL" id="KQ030528">
    <property type="protein sequence ID" value="KJZ74169.1"/>
    <property type="molecule type" value="Genomic_DNA"/>
</dbReference>
<dbReference type="InterPro" id="IPR022137">
    <property type="entry name" value="Znf_prot_DUF3669"/>
</dbReference>
<gene>
    <name evidence="2" type="ORF">HIM_06400</name>
</gene>
<name>A0A0F8A4U1_9HYPO</name>
<organism evidence="2 3">
    <name type="scientific">Hirsutella minnesotensis 3608</name>
    <dbReference type="NCBI Taxonomy" id="1043627"/>
    <lineage>
        <taxon>Eukaryota</taxon>
        <taxon>Fungi</taxon>
        <taxon>Dikarya</taxon>
        <taxon>Ascomycota</taxon>
        <taxon>Pezizomycotina</taxon>
        <taxon>Sordariomycetes</taxon>
        <taxon>Hypocreomycetidae</taxon>
        <taxon>Hypocreales</taxon>
        <taxon>Ophiocordycipitaceae</taxon>
        <taxon>Hirsutella</taxon>
    </lineage>
</organism>
<dbReference type="PANTHER" id="PTHR40780:SF2">
    <property type="entry name" value="DUF3669 DOMAIN-CONTAINING PROTEIN"/>
    <property type="match status" value="1"/>
</dbReference>
<feature type="domain" description="DUF3669" evidence="1">
    <location>
        <begin position="289"/>
        <end position="352"/>
    </location>
</feature>
<proteinExistence type="predicted"/>
<reference evidence="2 3" key="1">
    <citation type="journal article" date="2014" name="Genome Biol. Evol.">
        <title>Comparative genomics and transcriptomics analyses reveal divergent lifestyle features of nematode endoparasitic fungus Hirsutella minnesotensis.</title>
        <authorList>
            <person name="Lai Y."/>
            <person name="Liu K."/>
            <person name="Zhang X."/>
            <person name="Zhang X."/>
            <person name="Li K."/>
            <person name="Wang N."/>
            <person name="Shu C."/>
            <person name="Wu Y."/>
            <person name="Wang C."/>
            <person name="Bushley K.E."/>
            <person name="Xiang M."/>
            <person name="Liu X."/>
        </authorList>
    </citation>
    <scope>NUCLEOTIDE SEQUENCE [LARGE SCALE GENOMIC DNA]</scope>
    <source>
        <strain evidence="2 3">3608</strain>
    </source>
</reference>
<dbReference type="PANTHER" id="PTHR40780">
    <property type="entry name" value="DUF3669 DOMAIN-CONTAINING PROTEIN"/>
    <property type="match status" value="1"/>
</dbReference>
<sequence>MEEMDAVKAEPMGELDVFGVFDPVDDEPIQIPMGSQDEDSARLRALLSFGQSSSTYHLAMPEPPSARYRMIGAGACGAVFSQEGSSWATKLARSGYARVLGNDYKQHMEIVRQFTAWNVGGVLIPCCYGFVEAEEAASFFRDNENLAEAASSTLNTLTAALMSERIWPLPWVVRELLIDRYCRPELSAAAKMIDVNRDCLIRPYLGRNRDSHWRRFVSLRNFKMDLAHMGEIGLDTVNIASRMGEAMAVIHWAAGTDGRDIEFVLGTSREQWADAGGDVYGPSQRGTALWVLDFNQVRPISLDAAGVALAVEAARINDPYFPRPGRRSLSERKIWNAFAASYMSVSRRVLAARGCDGEHQNGLPRMFLAGLR</sequence>
<dbReference type="Pfam" id="PF12417">
    <property type="entry name" value="DUF3669"/>
    <property type="match status" value="1"/>
</dbReference>
<protein>
    <recommendedName>
        <fullName evidence="1">DUF3669 domain-containing protein</fullName>
    </recommendedName>
</protein>
<accession>A0A0F8A4U1</accession>
<evidence type="ECO:0000259" key="1">
    <source>
        <dbReference type="Pfam" id="PF12417"/>
    </source>
</evidence>
<dbReference type="OrthoDB" id="2993351at2759"/>
<dbReference type="Proteomes" id="UP000054481">
    <property type="component" value="Unassembled WGS sequence"/>
</dbReference>
<evidence type="ECO:0000313" key="2">
    <source>
        <dbReference type="EMBL" id="KJZ74169.1"/>
    </source>
</evidence>